<evidence type="ECO:0000313" key="2">
    <source>
        <dbReference type="Proteomes" id="UP000069272"/>
    </source>
</evidence>
<dbReference type="VEuPathDB" id="VectorBase:AALB010592"/>
<dbReference type="OrthoDB" id="6222486at2759"/>
<dbReference type="GeneID" id="118465586"/>
<dbReference type="KEGG" id="aali:118465586"/>
<dbReference type="EnsemblMetazoa" id="AALB010592-RA">
    <property type="protein sequence ID" value="AALB010592-PA"/>
    <property type="gene ID" value="AALB010592"/>
</dbReference>
<reference evidence="1 2" key="1">
    <citation type="journal article" date="2017" name="G3 (Bethesda)">
        <title>The Physical Genome Mapping of Anopheles albimanus Corrected Scaffold Misassemblies and Identified Interarm Rearrangements in Genus Anopheles.</title>
        <authorList>
            <person name="Artemov G.N."/>
            <person name="Peery A.N."/>
            <person name="Jiang X."/>
            <person name="Tu Z."/>
            <person name="Stegniy V.N."/>
            <person name="Sharakhova M.V."/>
            <person name="Sharakhov I.V."/>
        </authorList>
    </citation>
    <scope>NUCLEOTIDE SEQUENCE [LARGE SCALE GENOMIC DNA]</scope>
    <source>
        <strain evidence="1 2">ALBI9_A</strain>
    </source>
</reference>
<dbReference type="AlphaFoldDB" id="A0A182FVK7"/>
<evidence type="ECO:0000313" key="1">
    <source>
        <dbReference type="EnsemblMetazoa" id="AALB010592-PA"/>
    </source>
</evidence>
<name>A0A182FVK7_ANOAL</name>
<accession>A0A182FVK7</accession>
<dbReference type="GO" id="GO:0006401">
    <property type="term" value="P:RNA catabolic process"/>
    <property type="evidence" value="ECO:0007669"/>
    <property type="project" value="InterPro"/>
</dbReference>
<dbReference type="InterPro" id="IPR013924">
    <property type="entry name" value="RNase_H2_suC"/>
</dbReference>
<dbReference type="STRING" id="7167.A0A182FVK7"/>
<protein>
    <submittedName>
        <fullName evidence="1">Uncharacterized protein</fullName>
    </submittedName>
</protein>
<dbReference type="VEuPathDB" id="VectorBase:AALB20_028417"/>
<dbReference type="PANTHER" id="PTHR47204">
    <property type="entry name" value="OS02G0168900 PROTEIN"/>
    <property type="match status" value="1"/>
</dbReference>
<sequence length="161" mass="17599">MAIHLKATAGDVKSGLADSLQLHYIPASINGDGPANVEKFFTPYTVNQPGGVLQNALRGYPLLGKEMSLPEGYTGVIFQETKKPLSSDEDRNFAFGGAFRTLTYWNYDRNPTQNDPFSKALSWLKLSEALHGEEEDAIDAAKPEPAPSKTNKVKQENVTSP</sequence>
<organism evidence="1 2">
    <name type="scientific">Anopheles albimanus</name>
    <name type="common">New world malaria mosquito</name>
    <dbReference type="NCBI Taxonomy" id="7167"/>
    <lineage>
        <taxon>Eukaryota</taxon>
        <taxon>Metazoa</taxon>
        <taxon>Ecdysozoa</taxon>
        <taxon>Arthropoda</taxon>
        <taxon>Hexapoda</taxon>
        <taxon>Insecta</taxon>
        <taxon>Pterygota</taxon>
        <taxon>Neoptera</taxon>
        <taxon>Endopterygota</taxon>
        <taxon>Diptera</taxon>
        <taxon>Nematocera</taxon>
        <taxon>Culicoidea</taxon>
        <taxon>Culicidae</taxon>
        <taxon>Anophelinae</taxon>
        <taxon>Anopheles</taxon>
    </lineage>
</organism>
<dbReference type="Gene3D" id="2.40.128.680">
    <property type="match status" value="1"/>
</dbReference>
<proteinExistence type="predicted"/>
<keyword evidence="2" id="KW-1185">Reference proteome</keyword>
<dbReference type="RefSeq" id="XP_035789848.1">
    <property type="nucleotide sequence ID" value="XM_035933955.1"/>
</dbReference>
<dbReference type="GO" id="GO:0032299">
    <property type="term" value="C:ribonuclease H2 complex"/>
    <property type="evidence" value="ECO:0007669"/>
    <property type="project" value="InterPro"/>
</dbReference>
<dbReference type="CDD" id="cd09271">
    <property type="entry name" value="RNase_H2-C"/>
    <property type="match status" value="1"/>
</dbReference>
<reference evidence="1" key="2">
    <citation type="submission" date="2022-08" db="UniProtKB">
        <authorList>
            <consortium name="EnsemblMetazoa"/>
        </authorList>
    </citation>
    <scope>IDENTIFICATION</scope>
    <source>
        <strain evidence="1">STECLA/ALBI9_A</strain>
    </source>
</reference>
<dbReference type="Pfam" id="PF08615">
    <property type="entry name" value="RNase_H2_suC"/>
    <property type="match status" value="1"/>
</dbReference>
<dbReference type="PANTHER" id="PTHR47204:SF1">
    <property type="entry name" value="RIBONUCLEASE H2 SUBUNIT C"/>
    <property type="match status" value="1"/>
</dbReference>
<dbReference type="Proteomes" id="UP000069272">
    <property type="component" value="Chromosome 3R"/>
</dbReference>